<dbReference type="SUPFAM" id="SSF89372">
    <property type="entry name" value="Fucose-specific lectin"/>
    <property type="match status" value="1"/>
</dbReference>
<sequence length="599" mass="65972">MAERYAPIVRFHPDEQYFMCTVDWYLQRGTLLGPNGYSKVSPSVADLPIGSKDDGKTGKYQLQMTDEAKKGDLSTARNYVRAYWQTGKPYFDLQYWFCYGYNGAGTLHVSGISSADVSLAPLGEHWIDWEMMSLRIKIKTQQVVGVYLSQHGGGQLITDLSLFQRQKDQFIVYASKNGHAVYARSGTNPTNSGDGGVVSWYLRNDTADGGRSFNSAGRLDVVSVNYLSTFVEPRWLQFPYRYGIGSDTHVTVEAVSSIIAALLGPFAWLQSLLSPTILAEAILPRIKFDDLKGVYGPQTQDYWNSWFIPDFVITTGYTGWNTNGNTPPSIAFFKGKYHVFFQDHNGNGMMHIESPDGFIWSKPKSFYTGFNGSGGPYAIVYQNTLRVYFRDGSGNGLLHIQSADGETWTPAPNWYMGINIDSQPTAAVLNGTLCVVGVDHGGNGIMYALQKNLEGTSAHGYSGWNTNGNVPPCAVAFKNAFHCFFQDHNGGGIMHITSADGTNWSKAKTFYTGYNTSAGPGAVVFDDQIYIYFRDGSGNGILVIRSSDGENFTPTTSWYTGLNCDSSPRIATADDNQSQCLVATDHNGNGVMRAVILPW</sequence>
<comment type="caution">
    <text evidence="1">The sequence shown here is derived from an EMBL/GenBank/DDBJ whole genome shotgun (WGS) entry which is preliminary data.</text>
</comment>
<dbReference type="InterPro" id="IPR023296">
    <property type="entry name" value="Glyco_hydro_beta-prop_sf"/>
</dbReference>
<dbReference type="Gene3D" id="2.120.10.70">
    <property type="entry name" value="Fucose-specific lectin"/>
    <property type="match status" value="1"/>
</dbReference>
<dbReference type="EMBL" id="JBHFFA010000001">
    <property type="protein sequence ID" value="KAL2653793.1"/>
    <property type="molecule type" value="Genomic_DNA"/>
</dbReference>
<organism evidence="1 2">
    <name type="scientific">Riccia fluitans</name>
    <dbReference type="NCBI Taxonomy" id="41844"/>
    <lineage>
        <taxon>Eukaryota</taxon>
        <taxon>Viridiplantae</taxon>
        <taxon>Streptophyta</taxon>
        <taxon>Embryophyta</taxon>
        <taxon>Marchantiophyta</taxon>
        <taxon>Marchantiopsida</taxon>
        <taxon>Marchantiidae</taxon>
        <taxon>Marchantiales</taxon>
        <taxon>Ricciaceae</taxon>
        <taxon>Riccia</taxon>
    </lineage>
</organism>
<accession>A0ABD1ZQY7</accession>
<dbReference type="PANTHER" id="PTHR48152">
    <property type="entry name" value="F1C9.34 PROTEIN"/>
    <property type="match status" value="1"/>
</dbReference>
<gene>
    <name evidence="1" type="ORF">R1flu_021921</name>
</gene>
<protein>
    <submittedName>
        <fullName evidence="1">Uncharacterized protein</fullName>
    </submittedName>
</protein>
<dbReference type="Pfam" id="PF06101">
    <property type="entry name" value="Vps62"/>
    <property type="match status" value="1"/>
</dbReference>
<evidence type="ECO:0000313" key="2">
    <source>
        <dbReference type="Proteomes" id="UP001605036"/>
    </source>
</evidence>
<dbReference type="PANTHER" id="PTHR48152:SF3">
    <property type="entry name" value="DUF946 FAMILY PROTEIN (DUF946)"/>
    <property type="match status" value="1"/>
</dbReference>
<proteinExistence type="predicted"/>
<dbReference type="AlphaFoldDB" id="A0ABD1ZQY7"/>
<evidence type="ECO:0000313" key="1">
    <source>
        <dbReference type="EMBL" id="KAL2653793.1"/>
    </source>
</evidence>
<keyword evidence="2" id="KW-1185">Reference proteome</keyword>
<dbReference type="Proteomes" id="UP001605036">
    <property type="component" value="Unassembled WGS sequence"/>
</dbReference>
<dbReference type="SUPFAM" id="SSF75005">
    <property type="entry name" value="Arabinanase/levansucrase/invertase"/>
    <property type="match status" value="1"/>
</dbReference>
<reference evidence="1 2" key="1">
    <citation type="submission" date="2024-09" db="EMBL/GenBank/DDBJ databases">
        <title>Chromosome-scale assembly of Riccia fluitans.</title>
        <authorList>
            <person name="Paukszto L."/>
            <person name="Sawicki J."/>
            <person name="Karawczyk K."/>
            <person name="Piernik-Szablinska J."/>
            <person name="Szczecinska M."/>
            <person name="Mazdziarz M."/>
        </authorList>
    </citation>
    <scope>NUCLEOTIDE SEQUENCE [LARGE SCALE GENOMIC DNA]</scope>
    <source>
        <strain evidence="1">Rf_01</strain>
        <tissue evidence="1">Aerial parts of the thallus</tissue>
    </source>
</reference>
<name>A0ABD1ZQY7_9MARC</name>
<dbReference type="InterPro" id="IPR009291">
    <property type="entry name" value="Vps62"/>
</dbReference>